<keyword evidence="1" id="KW-1185">Reference proteome</keyword>
<reference evidence="2" key="1">
    <citation type="submission" date="2022-11" db="UniProtKB">
        <authorList>
            <consortium name="WormBaseParasite"/>
        </authorList>
    </citation>
    <scope>IDENTIFICATION</scope>
</reference>
<evidence type="ECO:0000313" key="1">
    <source>
        <dbReference type="Proteomes" id="UP000887569"/>
    </source>
</evidence>
<evidence type="ECO:0000313" key="2">
    <source>
        <dbReference type="WBParaSite" id="PgE473_g001_t02"/>
    </source>
</evidence>
<dbReference type="Proteomes" id="UP000887569">
    <property type="component" value="Unplaced"/>
</dbReference>
<name>A0A915A3S3_PARUN</name>
<accession>A0A915A3S3</accession>
<dbReference type="WBParaSite" id="PgE473_g001_t02">
    <property type="protein sequence ID" value="PgE473_g001_t02"/>
    <property type="gene ID" value="PgE473_g001"/>
</dbReference>
<protein>
    <submittedName>
        <fullName evidence="2">Uncharacterized protein</fullName>
    </submittedName>
</protein>
<sequence>MCCIAYVLFAQCCHLFNPLRRSHLKTWRTLLRMKRAKRILGKYLLWK</sequence>
<dbReference type="AlphaFoldDB" id="A0A915A3S3"/>
<proteinExistence type="predicted"/>
<organism evidence="1 2">
    <name type="scientific">Parascaris univalens</name>
    <name type="common">Nematode worm</name>
    <dbReference type="NCBI Taxonomy" id="6257"/>
    <lineage>
        <taxon>Eukaryota</taxon>
        <taxon>Metazoa</taxon>
        <taxon>Ecdysozoa</taxon>
        <taxon>Nematoda</taxon>
        <taxon>Chromadorea</taxon>
        <taxon>Rhabditida</taxon>
        <taxon>Spirurina</taxon>
        <taxon>Ascaridomorpha</taxon>
        <taxon>Ascaridoidea</taxon>
        <taxon>Ascarididae</taxon>
        <taxon>Parascaris</taxon>
    </lineage>
</organism>